<accession>A0A016SPN5</accession>
<dbReference type="EMBL" id="JARK01001527">
    <property type="protein sequence ID" value="EYB92643.1"/>
    <property type="molecule type" value="Genomic_DNA"/>
</dbReference>
<proteinExistence type="predicted"/>
<evidence type="ECO:0000313" key="2">
    <source>
        <dbReference type="EMBL" id="EYB92643.1"/>
    </source>
</evidence>
<sequence length="112" mass="12864">MLFLMISSRPRYIVMVILIQCSSLSAVSLYLYLSPTRAGARAIDRLRTVLRKTSRKMVMTIDGSEYSQYWCIHRLKVGCAVVHYQAYLILIENERFSAHGPSTNTDYRLNGL</sequence>
<dbReference type="Proteomes" id="UP000024635">
    <property type="component" value="Unassembled WGS sequence"/>
</dbReference>
<name>A0A016SPN5_9BILA</name>
<keyword evidence="1" id="KW-1133">Transmembrane helix</keyword>
<evidence type="ECO:0000256" key="1">
    <source>
        <dbReference type="SAM" id="Phobius"/>
    </source>
</evidence>
<protein>
    <submittedName>
        <fullName evidence="2">Uncharacterized protein</fullName>
    </submittedName>
</protein>
<feature type="transmembrane region" description="Helical" evidence="1">
    <location>
        <begin position="12"/>
        <end position="33"/>
    </location>
</feature>
<organism evidence="2 3">
    <name type="scientific">Ancylostoma ceylanicum</name>
    <dbReference type="NCBI Taxonomy" id="53326"/>
    <lineage>
        <taxon>Eukaryota</taxon>
        <taxon>Metazoa</taxon>
        <taxon>Ecdysozoa</taxon>
        <taxon>Nematoda</taxon>
        <taxon>Chromadorea</taxon>
        <taxon>Rhabditida</taxon>
        <taxon>Rhabditina</taxon>
        <taxon>Rhabditomorpha</taxon>
        <taxon>Strongyloidea</taxon>
        <taxon>Ancylostomatidae</taxon>
        <taxon>Ancylostomatinae</taxon>
        <taxon>Ancylostoma</taxon>
    </lineage>
</organism>
<comment type="caution">
    <text evidence="2">The sequence shown here is derived from an EMBL/GenBank/DDBJ whole genome shotgun (WGS) entry which is preliminary data.</text>
</comment>
<keyword evidence="1" id="KW-0812">Transmembrane</keyword>
<gene>
    <name evidence="2" type="primary">Acey_s0191.g1293</name>
    <name evidence="2" type="ORF">Y032_0191g1293</name>
</gene>
<dbReference type="AlphaFoldDB" id="A0A016SPN5"/>
<keyword evidence="1" id="KW-0472">Membrane</keyword>
<evidence type="ECO:0000313" key="3">
    <source>
        <dbReference type="Proteomes" id="UP000024635"/>
    </source>
</evidence>
<reference evidence="3" key="1">
    <citation type="journal article" date="2015" name="Nat. Genet.">
        <title>The genome and transcriptome of the zoonotic hookworm Ancylostoma ceylanicum identify infection-specific gene families.</title>
        <authorList>
            <person name="Schwarz E.M."/>
            <person name="Hu Y."/>
            <person name="Antoshechkin I."/>
            <person name="Miller M.M."/>
            <person name="Sternberg P.W."/>
            <person name="Aroian R.V."/>
        </authorList>
    </citation>
    <scope>NUCLEOTIDE SEQUENCE</scope>
    <source>
        <strain evidence="3">HY135</strain>
    </source>
</reference>
<keyword evidence="3" id="KW-1185">Reference proteome</keyword>